<dbReference type="SUPFAM" id="SSF52374">
    <property type="entry name" value="Nucleotidylyl transferase"/>
    <property type="match status" value="1"/>
</dbReference>
<organism evidence="2">
    <name type="scientific">uncultured Caudovirales phage</name>
    <dbReference type="NCBI Taxonomy" id="2100421"/>
    <lineage>
        <taxon>Viruses</taxon>
        <taxon>Duplodnaviria</taxon>
        <taxon>Heunggongvirae</taxon>
        <taxon>Uroviricota</taxon>
        <taxon>Caudoviricetes</taxon>
        <taxon>Peduoviridae</taxon>
        <taxon>Maltschvirus</taxon>
        <taxon>Maltschvirus maltsch</taxon>
    </lineage>
</organism>
<dbReference type="InterPro" id="IPR014729">
    <property type="entry name" value="Rossmann-like_a/b/a_fold"/>
</dbReference>
<evidence type="ECO:0000259" key="1">
    <source>
        <dbReference type="Pfam" id="PF01467"/>
    </source>
</evidence>
<protein>
    <recommendedName>
        <fullName evidence="1">Cytidyltransferase-like domain-containing protein</fullName>
    </recommendedName>
</protein>
<sequence length="622" mass="72216">MAGINNLKEIYEKKGESFLSGLLNQYVIINENVDGAFFGLKKTQDDKFKYFKKSGEITYVDQVLMKYYNPAIQHFHNLSDEKRQRIPANFFFGFEYFTKSDSRSSKRADLPKNNLVLSYIHRLDETGKILETLQSKEQLTRWAEYLEVETPPIIFEGKLEDEQKSKILEFVYSEQKDLEEKFKTTSFTKYIISVLCPEEKSDLSNRELETIVFRFYGEGSDNEVFLAKLVDPMFQQRSQEAQPKTSNSQDYIWLIVIDLMNHFEMYDIDNIRKLVSDSETYEQKYIDLINQIFKDFVKEYSEKYDGLELEIPEYLKRPEFELDMNLVGDPEVVNIINKSSTNLEIYKVLLNFFRKVRKKSSVGFFTPEMISQLNLIVQKIKNIIMGDAVYEGLFPSFSEFIGAPTDYIAMSEVEHAKNIGEKQEAQKVNILIGGFQPVTLGHIKAATALKEKNGNKTIFVAIKGAHQTKKSPFSLAMTQSMLNKVQQEYPELIANVIIVPNGQITDIIKELRPQYEPILWGTTDRRVKDYALQLDYIKKRDIPLRISKEFRLVELPSFVKSEDMIELIKNSNFEKFKTETPTSISAEFFNLQKEVGQHIKVNEANLDVRLSEGDLTEEDTII</sequence>
<dbReference type="InterPro" id="IPR004821">
    <property type="entry name" value="Cyt_trans-like"/>
</dbReference>
<reference evidence="2" key="1">
    <citation type="submission" date="2020-05" db="EMBL/GenBank/DDBJ databases">
        <authorList>
            <person name="Chiriac C."/>
            <person name="Salcher M."/>
            <person name="Ghai R."/>
            <person name="Kavagutti S V."/>
        </authorList>
    </citation>
    <scope>NUCLEOTIDE SEQUENCE</scope>
</reference>
<proteinExistence type="predicted"/>
<accession>A0A6J5PUS9</accession>
<dbReference type="Gene3D" id="3.40.50.620">
    <property type="entry name" value="HUPs"/>
    <property type="match status" value="1"/>
</dbReference>
<dbReference type="GO" id="GO:0003824">
    <property type="term" value="F:catalytic activity"/>
    <property type="evidence" value="ECO:0007669"/>
    <property type="project" value="InterPro"/>
</dbReference>
<dbReference type="EMBL" id="LR796923">
    <property type="protein sequence ID" value="CAB4175553.1"/>
    <property type="molecule type" value="Genomic_DNA"/>
</dbReference>
<feature type="domain" description="Cytidyltransferase-like" evidence="1">
    <location>
        <begin position="431"/>
        <end position="514"/>
    </location>
</feature>
<gene>
    <name evidence="2" type="ORF">UFOVP972_247</name>
</gene>
<evidence type="ECO:0000313" key="2">
    <source>
        <dbReference type="EMBL" id="CAB4175553.1"/>
    </source>
</evidence>
<name>A0A6J5PUS9_9CAUD</name>
<dbReference type="Pfam" id="PF01467">
    <property type="entry name" value="CTP_transf_like"/>
    <property type="match status" value="1"/>
</dbReference>